<name>A0A364VCW2_9CORY</name>
<sequence length="331" mass="36790">MHGLVKTSQEGVNYLMAGKPGTHTMGWLRADKVVRRSFGLNPAVLLAQLAQQAAAEEMRKTLDSIDEKLDDVRRHQRDEVLARLRGSEHAIKDGLDLLESEGDARTMWGKVAGANRSILSVQEQTLLALDAIAQRLEQSKNAKERAKNAEKAAADIGVHLAVLAKCFELLEEFGAIELEYVHRTAPESSAGHRRGLDQARIRRREVASARTGAIMERMALTGEDLNRKVLVHFLSAPRVVNALNESGELIEQFHRSLGVDTSKRSLEKISWMTAVQSAEQWRASVPGAGAAMDLSNQVMDSVARETNSREVRQRVVQALPWKSDPERERRP</sequence>
<evidence type="ECO:0000313" key="2">
    <source>
        <dbReference type="Proteomes" id="UP000251047"/>
    </source>
</evidence>
<comment type="caution">
    <text evidence="1">The sequence shown here is derived from an EMBL/GenBank/DDBJ whole genome shotgun (WGS) entry which is preliminary data.</text>
</comment>
<evidence type="ECO:0000313" key="1">
    <source>
        <dbReference type="EMBL" id="RAV34502.1"/>
    </source>
</evidence>
<gene>
    <name evidence="1" type="ORF">CWC39_02945</name>
</gene>
<dbReference type="EMBL" id="PHQP01000013">
    <property type="protein sequence ID" value="RAV34502.1"/>
    <property type="molecule type" value="Genomic_DNA"/>
</dbReference>
<dbReference type="AlphaFoldDB" id="A0A364VCW2"/>
<dbReference type="Proteomes" id="UP000251047">
    <property type="component" value="Unassembled WGS sequence"/>
</dbReference>
<reference evidence="1 2" key="1">
    <citation type="journal article" date="2018" name="Syst. Appl. Microbiol.">
        <title>Corynebacterium heidelbergense sp. nov., isolated from the preen glands of Egyptian geese (Alopochen aegyptiacus).</title>
        <authorList>
            <person name="Braun M.S."/>
            <person name="Wang E."/>
            <person name="Zimmermann S."/>
            <person name="Wink M."/>
        </authorList>
    </citation>
    <scope>NUCLEOTIDE SEQUENCE [LARGE SCALE GENOMIC DNA]</scope>
    <source>
        <strain evidence="1 2">DSM 104638</strain>
    </source>
</reference>
<organism evidence="1 2">
    <name type="scientific">Corynebacterium heidelbergense</name>
    <dbReference type="NCBI Taxonomy" id="2055947"/>
    <lineage>
        <taxon>Bacteria</taxon>
        <taxon>Bacillati</taxon>
        <taxon>Actinomycetota</taxon>
        <taxon>Actinomycetes</taxon>
        <taxon>Mycobacteriales</taxon>
        <taxon>Corynebacteriaceae</taxon>
        <taxon>Corynebacterium</taxon>
    </lineage>
</organism>
<protein>
    <submittedName>
        <fullName evidence="1">Uncharacterized protein</fullName>
    </submittedName>
</protein>
<accession>A0A364VCW2</accession>
<proteinExistence type="predicted"/>